<organism evidence="2 5">
    <name type="scientific">Trichinella pseudospiralis</name>
    <name type="common">Parasitic roundworm</name>
    <dbReference type="NCBI Taxonomy" id="6337"/>
    <lineage>
        <taxon>Eukaryota</taxon>
        <taxon>Metazoa</taxon>
        <taxon>Ecdysozoa</taxon>
        <taxon>Nematoda</taxon>
        <taxon>Enoplea</taxon>
        <taxon>Dorylaimia</taxon>
        <taxon>Trichinellida</taxon>
        <taxon>Trichinellidae</taxon>
        <taxon>Trichinella</taxon>
    </lineage>
</organism>
<dbReference type="EMBL" id="JYDT01000218">
    <property type="protein sequence ID" value="KRY81580.1"/>
    <property type="molecule type" value="Genomic_DNA"/>
</dbReference>
<evidence type="ECO:0000313" key="4">
    <source>
        <dbReference type="Proteomes" id="UP000054632"/>
    </source>
</evidence>
<accession>A0A0V1F748</accession>
<evidence type="ECO:0000313" key="1">
    <source>
        <dbReference type="EMBL" id="KRY66668.1"/>
    </source>
</evidence>
<dbReference type="EMBL" id="JYDT01000218">
    <property type="protein sequence ID" value="KRY81573.1"/>
    <property type="molecule type" value="Genomic_DNA"/>
</dbReference>
<comment type="caution">
    <text evidence="2">The sequence shown here is derived from an EMBL/GenBank/DDBJ whole genome shotgun (WGS) entry which is preliminary data.</text>
</comment>
<reference evidence="4 5" key="1">
    <citation type="submission" date="2015-01" db="EMBL/GenBank/DDBJ databases">
        <title>Evolution of Trichinella species and genotypes.</title>
        <authorList>
            <person name="Korhonen P.K."/>
            <person name="Edoardo P."/>
            <person name="Giuseppe L.R."/>
            <person name="Gasser R.B."/>
        </authorList>
    </citation>
    <scope>NUCLEOTIDE SEQUENCE [LARGE SCALE GENOMIC DNA]</scope>
    <source>
        <strain evidence="1">ISS13</strain>
        <strain evidence="2">ISS470</strain>
    </source>
</reference>
<dbReference type="EMBL" id="JYDR01000161">
    <property type="protein sequence ID" value="KRY66668.1"/>
    <property type="molecule type" value="Genomic_DNA"/>
</dbReference>
<dbReference type="OrthoDB" id="5933861at2759"/>
<protein>
    <submittedName>
        <fullName evidence="2">Uncharacterized protein</fullName>
    </submittedName>
</protein>
<dbReference type="Proteomes" id="UP000054995">
    <property type="component" value="Unassembled WGS sequence"/>
</dbReference>
<gene>
    <name evidence="1" type="ORF">T4A_11805</name>
    <name evidence="2" type="ORF">T4D_12188</name>
    <name evidence="3" type="ORF">T4D_3992</name>
</gene>
<keyword evidence="5" id="KW-1185">Reference proteome</keyword>
<evidence type="ECO:0000313" key="3">
    <source>
        <dbReference type="EMBL" id="KRY81580.1"/>
    </source>
</evidence>
<sequence length="83" mass="9747">MVYDWLGQCRSINFNCRKQCKKRAYRFLKQNFLLLYAICFRCLATDALETKGKTTKQAKRNKTRPVVVWLKADVDLVDLSIAK</sequence>
<proteinExistence type="predicted"/>
<evidence type="ECO:0000313" key="2">
    <source>
        <dbReference type="EMBL" id="KRY81573.1"/>
    </source>
</evidence>
<dbReference type="AlphaFoldDB" id="A0A0V1F748"/>
<name>A0A0V1F748_TRIPS</name>
<dbReference type="Proteomes" id="UP000054632">
    <property type="component" value="Unassembled WGS sequence"/>
</dbReference>
<evidence type="ECO:0000313" key="5">
    <source>
        <dbReference type="Proteomes" id="UP000054995"/>
    </source>
</evidence>